<evidence type="ECO:0000256" key="8">
    <source>
        <dbReference type="ARBA" id="ARBA00029447"/>
    </source>
</evidence>
<feature type="transmembrane region" description="Helical" evidence="10">
    <location>
        <begin position="276"/>
        <end position="297"/>
    </location>
</feature>
<dbReference type="InterPro" id="IPR033479">
    <property type="entry name" value="dCache_1"/>
</dbReference>
<dbReference type="SUPFAM" id="SSF58104">
    <property type="entry name" value="Methyl-accepting chemotaxis protein (MCP) signaling domain"/>
    <property type="match status" value="1"/>
</dbReference>
<comment type="similarity">
    <text evidence="8">Belongs to the methyl-accepting chemotaxis (MCP) protein family.</text>
</comment>
<dbReference type="PROSITE" id="PS50111">
    <property type="entry name" value="CHEMOTAXIS_TRANSDUC_2"/>
    <property type="match status" value="1"/>
</dbReference>
<dbReference type="Pfam" id="PF00015">
    <property type="entry name" value="MCPsignal"/>
    <property type="match status" value="1"/>
</dbReference>
<evidence type="ECO:0000256" key="9">
    <source>
        <dbReference type="PROSITE-ProRule" id="PRU00284"/>
    </source>
</evidence>
<dbReference type="CDD" id="cd11386">
    <property type="entry name" value="MCP_signal"/>
    <property type="match status" value="1"/>
</dbReference>
<dbReference type="PANTHER" id="PTHR32089:SF120">
    <property type="entry name" value="METHYL-ACCEPTING CHEMOTAXIS PROTEIN TLPQ"/>
    <property type="match status" value="1"/>
</dbReference>
<name>A0A5J6WH12_MORMI</name>
<evidence type="ECO:0000256" key="10">
    <source>
        <dbReference type="SAM" id="Phobius"/>
    </source>
</evidence>
<comment type="subcellular location">
    <subcellularLocation>
        <location evidence="1">Cell membrane</location>
        <topology evidence="1">Multi-pass membrane protein</topology>
    </subcellularLocation>
</comment>
<evidence type="ECO:0000256" key="3">
    <source>
        <dbReference type="ARBA" id="ARBA00022500"/>
    </source>
</evidence>
<dbReference type="InterPro" id="IPR029151">
    <property type="entry name" value="Sensor-like_sf"/>
</dbReference>
<dbReference type="GO" id="GO:0006935">
    <property type="term" value="P:chemotaxis"/>
    <property type="evidence" value="ECO:0007669"/>
    <property type="project" value="UniProtKB-KW"/>
</dbReference>
<dbReference type="OrthoDB" id="5731264at2"/>
<feature type="domain" description="Methyl-accepting transducer" evidence="11">
    <location>
        <begin position="358"/>
        <end position="594"/>
    </location>
</feature>
<dbReference type="CDD" id="cd06225">
    <property type="entry name" value="HAMP"/>
    <property type="match status" value="1"/>
</dbReference>
<evidence type="ECO:0000256" key="4">
    <source>
        <dbReference type="ARBA" id="ARBA00022692"/>
    </source>
</evidence>
<keyword evidence="4 10" id="KW-0812">Transmembrane</keyword>
<evidence type="ECO:0000256" key="7">
    <source>
        <dbReference type="ARBA" id="ARBA00023224"/>
    </source>
</evidence>
<sequence length="631" mass="68703">MGISIKTKITVVFSIIMLCLAILFVVFSAQGLVAEKRISLTIQSKQSMSSIQEVTKLWVKNKEQQLKNLHAYLSDADQDLTQTRKILKRALFDDTLVSAYIGLNDGRFILDDNIMEQKVVASGYDPRSRPWYQAAITSNKPVLLNPYTTGDESQETVITLALPYIVDGAIQGVVGIDSSVSLLQTMLRRIPVPSNSQVMMMDSEGVILAHSQDGLQLKKITDIIPAISQFSGESPMVRTEVNGVDSYIIKEPVLEGWSMVIVLDRDAMVKPLRDRIVNLLLFTIGLIFIGCIITMWVSNQLIKQLVVVDKLLSQAAQGKGDLTITLAVKSKDEVGSICHSFNGFNASLKDMLTALSVSMQEVTNTSQRVKGVATESASNVINQQAEIENVSTAVHEMNAAAYEIAQNISRSSDSTKDAENAVLKSYQEVDATCKNAEQIMQEVKKSAGMVVALSQQTEQINSVIDVINAIADQTNLLALNAAIEAARAGKHGRGFAVVADEVRNLATKTQSSTAEIRLTIENLQNDAQSLVAVMQDNTTLTESTLEQASLASATLNTVVASIQEINDMSAQIAAASEEQHVVSEELGRNIETIHQLSRQVTEQARVTDDASTQLENVVSQAAVQLSQFKTV</sequence>
<keyword evidence="14" id="KW-1185">Reference proteome</keyword>
<dbReference type="PANTHER" id="PTHR32089">
    <property type="entry name" value="METHYL-ACCEPTING CHEMOTAXIS PROTEIN MCPB"/>
    <property type="match status" value="1"/>
</dbReference>
<dbReference type="InterPro" id="IPR003660">
    <property type="entry name" value="HAMP_dom"/>
</dbReference>
<dbReference type="Pfam" id="PF02743">
    <property type="entry name" value="dCache_1"/>
    <property type="match status" value="1"/>
</dbReference>
<dbReference type="EMBL" id="CP044399">
    <property type="protein sequence ID" value="QFI37277.1"/>
    <property type="molecule type" value="Genomic_DNA"/>
</dbReference>
<dbReference type="CDD" id="cd12912">
    <property type="entry name" value="PDC2_MCP_like"/>
    <property type="match status" value="1"/>
</dbReference>
<keyword evidence="6 10" id="KW-0472">Membrane</keyword>
<dbReference type="SMART" id="SM00283">
    <property type="entry name" value="MA"/>
    <property type="match status" value="1"/>
</dbReference>
<dbReference type="Gene3D" id="1.10.287.950">
    <property type="entry name" value="Methyl-accepting chemotaxis protein"/>
    <property type="match status" value="1"/>
</dbReference>
<keyword evidence="5 10" id="KW-1133">Transmembrane helix</keyword>
<evidence type="ECO:0000256" key="1">
    <source>
        <dbReference type="ARBA" id="ARBA00004651"/>
    </source>
</evidence>
<gene>
    <name evidence="13" type="ORF">FR932_05260</name>
</gene>
<evidence type="ECO:0000313" key="13">
    <source>
        <dbReference type="EMBL" id="QFI37277.1"/>
    </source>
</evidence>
<accession>A0A5J6WH12</accession>
<evidence type="ECO:0000256" key="5">
    <source>
        <dbReference type="ARBA" id="ARBA00022989"/>
    </source>
</evidence>
<keyword evidence="7 9" id="KW-0807">Transducer</keyword>
<evidence type="ECO:0000256" key="2">
    <source>
        <dbReference type="ARBA" id="ARBA00022475"/>
    </source>
</evidence>
<evidence type="ECO:0000259" key="12">
    <source>
        <dbReference type="PROSITE" id="PS50885"/>
    </source>
</evidence>
<dbReference type="SUPFAM" id="SSF103190">
    <property type="entry name" value="Sensory domain-like"/>
    <property type="match status" value="1"/>
</dbReference>
<dbReference type="KEGG" id="mmaa:FR932_05260"/>
<dbReference type="FunFam" id="1.10.287.950:FF:000001">
    <property type="entry name" value="Methyl-accepting chemotaxis sensory transducer"/>
    <property type="match status" value="1"/>
</dbReference>
<dbReference type="CDD" id="cd12913">
    <property type="entry name" value="PDC1_MCP_like"/>
    <property type="match status" value="1"/>
</dbReference>
<keyword evidence="3" id="KW-0145">Chemotaxis</keyword>
<evidence type="ECO:0000259" key="11">
    <source>
        <dbReference type="PROSITE" id="PS50111"/>
    </source>
</evidence>
<dbReference type="GO" id="GO:0007165">
    <property type="term" value="P:signal transduction"/>
    <property type="evidence" value="ECO:0007669"/>
    <property type="project" value="UniProtKB-KW"/>
</dbReference>
<dbReference type="Gene3D" id="3.30.450.20">
    <property type="entry name" value="PAS domain"/>
    <property type="match status" value="2"/>
</dbReference>
<dbReference type="AlphaFoldDB" id="A0A5J6WH12"/>
<feature type="domain" description="HAMP" evidence="12">
    <location>
        <begin position="299"/>
        <end position="353"/>
    </location>
</feature>
<dbReference type="GO" id="GO:0005886">
    <property type="term" value="C:plasma membrane"/>
    <property type="evidence" value="ECO:0007669"/>
    <property type="project" value="UniProtKB-SubCell"/>
</dbReference>
<dbReference type="PROSITE" id="PS50885">
    <property type="entry name" value="HAMP"/>
    <property type="match status" value="1"/>
</dbReference>
<dbReference type="RefSeq" id="WP_019439895.1">
    <property type="nucleotide sequence ID" value="NZ_ALOE01000004.1"/>
</dbReference>
<evidence type="ECO:0000313" key="14">
    <source>
        <dbReference type="Proteomes" id="UP000327424"/>
    </source>
</evidence>
<evidence type="ECO:0000256" key="6">
    <source>
        <dbReference type="ARBA" id="ARBA00023136"/>
    </source>
</evidence>
<dbReference type="InterPro" id="IPR004089">
    <property type="entry name" value="MCPsignal_dom"/>
</dbReference>
<dbReference type="Proteomes" id="UP000327424">
    <property type="component" value="Chromosome"/>
</dbReference>
<proteinExistence type="inferred from homology"/>
<feature type="transmembrane region" description="Helical" evidence="10">
    <location>
        <begin position="12"/>
        <end position="34"/>
    </location>
</feature>
<organism evidence="13 14">
    <name type="scientific">Moritella marina ATCC 15381</name>
    <dbReference type="NCBI Taxonomy" id="1202962"/>
    <lineage>
        <taxon>Bacteria</taxon>
        <taxon>Pseudomonadati</taxon>
        <taxon>Pseudomonadota</taxon>
        <taxon>Gammaproteobacteria</taxon>
        <taxon>Alteromonadales</taxon>
        <taxon>Moritellaceae</taxon>
        <taxon>Moritella</taxon>
    </lineage>
</organism>
<keyword evidence="2" id="KW-1003">Cell membrane</keyword>
<protein>
    <submittedName>
        <fullName evidence="13">Methyl-accepting chemotaxis protein</fullName>
    </submittedName>
</protein>
<reference evidence="13 14" key="1">
    <citation type="submission" date="2019-09" db="EMBL/GenBank/DDBJ databases">
        <title>Hybrid Assembly of the complete Genome of the Deep-Sea Bacterium Moritella marina from long Nanopore and Illumina reads.</title>
        <authorList>
            <person name="Magin S."/>
            <person name="Georgoulis A."/>
            <person name="Papadimitriou K."/>
            <person name="Iliakis G."/>
            <person name="Vorgias C.E."/>
        </authorList>
    </citation>
    <scope>NUCLEOTIDE SEQUENCE [LARGE SCALE GENOMIC DNA]</scope>
    <source>
        <strain evidence="13 14">MP-1</strain>
    </source>
</reference>